<dbReference type="SUPFAM" id="SSF51905">
    <property type="entry name" value="FAD/NAD(P)-binding domain"/>
    <property type="match status" value="1"/>
</dbReference>
<proteinExistence type="inferred from homology"/>
<evidence type="ECO:0000256" key="2">
    <source>
        <dbReference type="ARBA" id="ARBA00022630"/>
    </source>
</evidence>
<keyword evidence="4" id="KW-0560">Oxidoreductase</keyword>
<dbReference type="PANTHER" id="PTHR42877">
    <property type="entry name" value="L-ORNITHINE N(5)-MONOOXYGENASE-RELATED"/>
    <property type="match status" value="1"/>
</dbReference>
<keyword evidence="3" id="KW-0274">FAD</keyword>
<keyword evidence="2" id="KW-0285">Flavoprotein</keyword>
<dbReference type="GO" id="GO:0004499">
    <property type="term" value="F:N,N-dimethylaniline monooxygenase activity"/>
    <property type="evidence" value="ECO:0007669"/>
    <property type="project" value="InterPro"/>
</dbReference>
<dbReference type="AlphaFoldDB" id="A0A938YAC9"/>
<dbReference type="RefSeq" id="WP_205258911.1">
    <property type="nucleotide sequence ID" value="NZ_JAERWK010000003.1"/>
</dbReference>
<evidence type="ECO:0000256" key="3">
    <source>
        <dbReference type="ARBA" id="ARBA00022827"/>
    </source>
</evidence>
<evidence type="ECO:0000256" key="4">
    <source>
        <dbReference type="ARBA" id="ARBA00023002"/>
    </source>
</evidence>
<dbReference type="Gene3D" id="3.50.50.60">
    <property type="entry name" value="FAD/NAD(P)-binding domain"/>
    <property type="match status" value="2"/>
</dbReference>
<dbReference type="InterPro" id="IPR036188">
    <property type="entry name" value="FAD/NAD-bd_sf"/>
</dbReference>
<sequence>MTDPDHVHDALIIGAGYGGLGMGAQFARTGIEDFVILERSGDLGGVWRDNTYPGAACDTQAVVYCYSFFPHLDLSRMFVEGPELLGYLRDFASHFDLTRRIAFGQEVVSAEWMEDRRSWRVLTSAGDEYLARVLVPAWGQLSTPAVPRFEGLDRFAGAAFHSARWNHAVPLTGRRVASIGAAASAVQYVPFVARDAAQLTVFQRSANYILPRNQRIFTDEERARFREDPATFEALRREVHAFREAGFARVRHRTEEQATGVAEARAHLEAQIADPDLRRKLTPDHEFGCKRILRTDDYYPALARPNVQLVTEAIDHFTPDGLVTADGTTHGFDVVIFGTGFHSQSFQGDTRITGRGGVSLAERWGDAPEAHLGLTVDGFPNLFLVYGPNTNLNHNSVVSMMEIQHEFIVEATRRITDAEVVYDVPSETVRQYNDLVQQRLIGSAFSADCSSWYKNAAGRVVNNWYGTVEEYRRAVHGMAAASFWTEPAATVGVPS</sequence>
<dbReference type="Pfam" id="PF00743">
    <property type="entry name" value="FMO-like"/>
    <property type="match status" value="1"/>
</dbReference>
<name>A0A938YAC9_9ACTN</name>
<gene>
    <name evidence="5" type="ORF">JL106_01490</name>
</gene>
<dbReference type="GO" id="GO:0050661">
    <property type="term" value="F:NADP binding"/>
    <property type="evidence" value="ECO:0007669"/>
    <property type="project" value="InterPro"/>
</dbReference>
<dbReference type="GO" id="GO:0050660">
    <property type="term" value="F:flavin adenine dinucleotide binding"/>
    <property type="evidence" value="ECO:0007669"/>
    <property type="project" value="InterPro"/>
</dbReference>
<dbReference type="EMBL" id="JAERWK010000003">
    <property type="protein sequence ID" value="MBM9465951.1"/>
    <property type="molecule type" value="Genomic_DNA"/>
</dbReference>
<accession>A0A938YAC9</accession>
<dbReference type="InterPro" id="IPR020946">
    <property type="entry name" value="Flavin_mOase-like"/>
</dbReference>
<reference evidence="5" key="1">
    <citation type="submission" date="2021-01" db="EMBL/GenBank/DDBJ databases">
        <title>YIM 132084 draft genome.</title>
        <authorList>
            <person name="An D."/>
        </authorList>
    </citation>
    <scope>NUCLEOTIDE SEQUENCE</scope>
    <source>
        <strain evidence="5">YIM 132084</strain>
    </source>
</reference>
<evidence type="ECO:0000313" key="5">
    <source>
        <dbReference type="EMBL" id="MBM9465951.1"/>
    </source>
</evidence>
<comment type="caution">
    <text evidence="5">The sequence shown here is derived from an EMBL/GenBank/DDBJ whole genome shotgun (WGS) entry which is preliminary data.</text>
</comment>
<dbReference type="PANTHER" id="PTHR42877:SF4">
    <property type="entry name" value="FAD_NAD(P)-BINDING DOMAIN-CONTAINING PROTEIN-RELATED"/>
    <property type="match status" value="1"/>
</dbReference>
<comment type="similarity">
    <text evidence="1">Belongs to the FAD-binding monooxygenase family.</text>
</comment>
<dbReference type="Proteomes" id="UP000663792">
    <property type="component" value="Unassembled WGS sequence"/>
</dbReference>
<organism evidence="5 6">
    <name type="scientific">Nakamurella leprariae</name>
    <dbReference type="NCBI Taxonomy" id="2803911"/>
    <lineage>
        <taxon>Bacteria</taxon>
        <taxon>Bacillati</taxon>
        <taxon>Actinomycetota</taxon>
        <taxon>Actinomycetes</taxon>
        <taxon>Nakamurellales</taxon>
        <taxon>Nakamurellaceae</taxon>
        <taxon>Nakamurella</taxon>
    </lineage>
</organism>
<evidence type="ECO:0000256" key="1">
    <source>
        <dbReference type="ARBA" id="ARBA00010139"/>
    </source>
</evidence>
<evidence type="ECO:0000313" key="6">
    <source>
        <dbReference type="Proteomes" id="UP000663792"/>
    </source>
</evidence>
<keyword evidence="6" id="KW-1185">Reference proteome</keyword>
<protein>
    <submittedName>
        <fullName evidence="5">NAD(P)/FAD-dependent oxidoreductase</fullName>
    </submittedName>
</protein>
<dbReference type="InterPro" id="IPR051209">
    <property type="entry name" value="FAD-bind_Monooxygenase_sf"/>
</dbReference>